<dbReference type="GO" id="GO:0016740">
    <property type="term" value="F:transferase activity"/>
    <property type="evidence" value="ECO:0007669"/>
    <property type="project" value="UniProtKB-KW"/>
</dbReference>
<reference evidence="2 3" key="1">
    <citation type="submission" date="2018-08" db="EMBL/GenBank/DDBJ databases">
        <title>Henriciella mobilis sp. nov., isolated from seawater.</title>
        <authorList>
            <person name="Cheng H."/>
            <person name="Wu Y.-H."/>
            <person name="Xu X.-W."/>
            <person name="Guo L.-L."/>
        </authorList>
    </citation>
    <scope>NUCLEOTIDE SEQUENCE [LARGE SCALE GENOMIC DNA]</scope>
    <source>
        <strain evidence="2 3">JN25</strain>
    </source>
</reference>
<dbReference type="Proteomes" id="UP000266385">
    <property type="component" value="Unassembled WGS sequence"/>
</dbReference>
<evidence type="ECO:0000259" key="1">
    <source>
        <dbReference type="Pfam" id="PF13480"/>
    </source>
</evidence>
<dbReference type="Pfam" id="PF13480">
    <property type="entry name" value="Acetyltransf_6"/>
    <property type="match status" value="1"/>
</dbReference>
<dbReference type="EMBL" id="QWFX01000013">
    <property type="protein sequence ID" value="RIJ28265.1"/>
    <property type="molecule type" value="Genomic_DNA"/>
</dbReference>
<dbReference type="InterPro" id="IPR016181">
    <property type="entry name" value="Acyl_CoA_acyltransferase"/>
</dbReference>
<comment type="caution">
    <text evidence="2">The sequence shown here is derived from an EMBL/GenBank/DDBJ whole genome shotgun (WGS) entry which is preliminary data.</text>
</comment>
<dbReference type="AlphaFoldDB" id="A0A399REF5"/>
<dbReference type="SUPFAM" id="SSF55729">
    <property type="entry name" value="Acyl-CoA N-acyltransferases (Nat)"/>
    <property type="match status" value="1"/>
</dbReference>
<evidence type="ECO:0000313" key="3">
    <source>
        <dbReference type="Proteomes" id="UP000266385"/>
    </source>
</evidence>
<feature type="domain" description="BioF2-like acetyltransferase" evidence="1">
    <location>
        <begin position="180"/>
        <end position="320"/>
    </location>
</feature>
<keyword evidence="2" id="KW-0808">Transferase</keyword>
<name>A0A399REF5_9PROT</name>
<evidence type="ECO:0000313" key="2">
    <source>
        <dbReference type="EMBL" id="RIJ28265.1"/>
    </source>
</evidence>
<keyword evidence="3" id="KW-1185">Reference proteome</keyword>
<gene>
    <name evidence="2" type="ORF">D1223_12755</name>
</gene>
<organism evidence="2 3">
    <name type="scientific">Henriciella mobilis</name>
    <dbReference type="NCBI Taxonomy" id="2305467"/>
    <lineage>
        <taxon>Bacteria</taxon>
        <taxon>Pseudomonadati</taxon>
        <taxon>Pseudomonadota</taxon>
        <taxon>Alphaproteobacteria</taxon>
        <taxon>Hyphomonadales</taxon>
        <taxon>Hyphomonadaceae</taxon>
        <taxon>Henriciella</taxon>
    </lineage>
</organism>
<accession>A0A399REF5</accession>
<sequence length="401" mass="44886">MYATSRSRGEPIMKVKTAFSHLHATVERYDALSANDVEAWRNLCRAHQDYDSALLTPEFAHVISGVRDDVRIIRIHDRDDLKAVLPVHLRPNGYARPLGMPFSDYSGPVIAEGFPLTIKDTLALAGIAAFSSSAVPDPWRCLHTGAKAAAEGIEIDSHIIRISDQNPDDLYENQRSAHAKRFKNFRRLRNQLEREAGVPVFDWGRPDEQTLETLLQFKSAQFRQSGYVDLTNATKAREILDAVARSPYSFMTSLRVGGTLISGHFGVRVGNAFHPWIAAFNPAFAHFSPGNVLLMSVLEHMRDMGLRVYDLANGHDHYKKYFSNDHRTARPVFETGSGLQALQHRASRMAWKLAGADTPSSTTGRLQRRLDQIAVSEFGAFSRLKEFAYALKTRSIPPKGN</sequence>
<dbReference type="InterPro" id="IPR038740">
    <property type="entry name" value="BioF2-like_GNAT_dom"/>
</dbReference>
<protein>
    <submittedName>
        <fullName evidence="2">GNAT family N-acetyltransferase</fullName>
    </submittedName>
</protein>
<proteinExistence type="predicted"/>
<dbReference type="Gene3D" id="3.40.630.30">
    <property type="match status" value="1"/>
</dbReference>